<dbReference type="AlphaFoldDB" id="A0A7J7NCJ6"/>
<organism evidence="3 4">
    <name type="scientific">Kingdonia uniflora</name>
    <dbReference type="NCBI Taxonomy" id="39325"/>
    <lineage>
        <taxon>Eukaryota</taxon>
        <taxon>Viridiplantae</taxon>
        <taxon>Streptophyta</taxon>
        <taxon>Embryophyta</taxon>
        <taxon>Tracheophyta</taxon>
        <taxon>Spermatophyta</taxon>
        <taxon>Magnoliopsida</taxon>
        <taxon>Ranunculales</taxon>
        <taxon>Circaeasteraceae</taxon>
        <taxon>Kingdonia</taxon>
    </lineage>
</organism>
<keyword evidence="1" id="KW-0175">Coiled coil</keyword>
<dbReference type="EMBL" id="JACGCM010000868">
    <property type="protein sequence ID" value="KAF6164971.1"/>
    <property type="molecule type" value="Genomic_DNA"/>
</dbReference>
<proteinExistence type="predicted"/>
<feature type="coiled-coil region" evidence="1">
    <location>
        <begin position="363"/>
        <end position="401"/>
    </location>
</feature>
<evidence type="ECO:0000256" key="2">
    <source>
        <dbReference type="SAM" id="MobiDB-lite"/>
    </source>
</evidence>
<comment type="caution">
    <text evidence="3">The sequence shown here is derived from an EMBL/GenBank/DDBJ whole genome shotgun (WGS) entry which is preliminary data.</text>
</comment>
<feature type="compositionally biased region" description="Basic and acidic residues" evidence="2">
    <location>
        <begin position="103"/>
        <end position="125"/>
    </location>
</feature>
<sequence>MARSQRICLAMVGRLAIKIAEVRKRIIGSFGYDAELLGRECELEGMKSEVEKNESMLDKVLEEETELKLVLEGLGLSRKKRVDSKSNKILKALPSSGTTESGEVTKDKRRRVEPSGESREKVVEGRSATVDDLKEVEKRARLAVLHGEEDTSKMVARLVKGIWLGIEEEKSDLKKANVKLENELARSRTNALKEVRQLKASHAVAIGQLKVETKANFDEVVEEHDRLGRHLMVKDYFEEEVDAIKADTYTEEEDEVKVEAVGMMDGLDGVSRQTVLDNQRDDAEIPDGSSDNAIREMSLKIKDQESGLVKERETSKALLSMKAELQHKLDTILIREKVMEGEIKAKESLMKRKEELLKDIPPREELNAEIQRHRARVDAEMTEQKNEYARLESRLEKVRVRITIMVIPDVSRSDLLKVIVTYFVEEVKRLESERDTLFKTLSDKGHICGAKIDRGNCLGIMETQLGPRNAESIESGRAVVIHKLKV</sequence>
<protein>
    <submittedName>
        <fullName evidence="3">Uncharacterized protein</fullName>
    </submittedName>
</protein>
<evidence type="ECO:0000256" key="1">
    <source>
        <dbReference type="SAM" id="Coils"/>
    </source>
</evidence>
<keyword evidence="4" id="KW-1185">Reference proteome</keyword>
<evidence type="ECO:0000313" key="3">
    <source>
        <dbReference type="EMBL" id="KAF6164971.1"/>
    </source>
</evidence>
<dbReference type="Proteomes" id="UP000541444">
    <property type="component" value="Unassembled WGS sequence"/>
</dbReference>
<gene>
    <name evidence="3" type="ORF">GIB67_005340</name>
</gene>
<name>A0A7J7NCJ6_9MAGN</name>
<reference evidence="3 4" key="1">
    <citation type="journal article" date="2020" name="IScience">
        <title>Genome Sequencing of the Endangered Kingdonia uniflora (Circaeasteraceae, Ranunculales) Reveals Potential Mechanisms of Evolutionary Specialization.</title>
        <authorList>
            <person name="Sun Y."/>
            <person name="Deng T."/>
            <person name="Zhang A."/>
            <person name="Moore M.J."/>
            <person name="Landis J.B."/>
            <person name="Lin N."/>
            <person name="Zhang H."/>
            <person name="Zhang X."/>
            <person name="Huang J."/>
            <person name="Zhang X."/>
            <person name="Sun H."/>
            <person name="Wang H."/>
        </authorList>
    </citation>
    <scope>NUCLEOTIDE SEQUENCE [LARGE SCALE GENOMIC DNA]</scope>
    <source>
        <strain evidence="3">TB1705</strain>
        <tissue evidence="3">Leaf</tissue>
    </source>
</reference>
<accession>A0A7J7NCJ6</accession>
<evidence type="ECO:0000313" key="4">
    <source>
        <dbReference type="Proteomes" id="UP000541444"/>
    </source>
</evidence>
<feature type="region of interest" description="Disordered" evidence="2">
    <location>
        <begin position="92"/>
        <end position="125"/>
    </location>
</feature>